<comment type="similarity">
    <text evidence="2 7">Belongs to the cytochrome c oxidase subunit 3 family.</text>
</comment>
<feature type="transmembrane region" description="Helical" evidence="8">
    <location>
        <begin position="121"/>
        <end position="148"/>
    </location>
</feature>
<feature type="domain" description="Heme-copper oxidase subunit III family profile" evidence="9">
    <location>
        <begin position="1"/>
        <end position="189"/>
    </location>
</feature>
<evidence type="ECO:0000256" key="2">
    <source>
        <dbReference type="ARBA" id="ARBA00010581"/>
    </source>
</evidence>
<keyword evidence="11" id="KW-1185">Reference proteome</keyword>
<evidence type="ECO:0000256" key="1">
    <source>
        <dbReference type="ARBA" id="ARBA00004651"/>
    </source>
</evidence>
<dbReference type="PANTHER" id="PTHR11403:SF2">
    <property type="entry name" value="CYTOCHROME BO(3) UBIQUINOL OXIDASE SUBUNIT 3"/>
    <property type="match status" value="1"/>
</dbReference>
<evidence type="ECO:0000256" key="8">
    <source>
        <dbReference type="SAM" id="Phobius"/>
    </source>
</evidence>
<keyword evidence="4 7" id="KW-0812">Transmembrane</keyword>
<keyword evidence="6 8" id="KW-0472">Membrane</keyword>
<dbReference type="PANTHER" id="PTHR11403">
    <property type="entry name" value="CYTOCHROME C OXIDASE SUBUNIT III"/>
    <property type="match status" value="1"/>
</dbReference>
<evidence type="ECO:0000313" key="10">
    <source>
        <dbReference type="EMBL" id="QTN00921.1"/>
    </source>
</evidence>
<gene>
    <name evidence="10" type="ORF">ERJ70_17485</name>
</gene>
<evidence type="ECO:0000259" key="9">
    <source>
        <dbReference type="PROSITE" id="PS50253"/>
    </source>
</evidence>
<evidence type="ECO:0000256" key="4">
    <source>
        <dbReference type="ARBA" id="ARBA00022692"/>
    </source>
</evidence>
<evidence type="ECO:0000256" key="5">
    <source>
        <dbReference type="ARBA" id="ARBA00022989"/>
    </source>
</evidence>
<keyword evidence="3" id="KW-1003">Cell membrane</keyword>
<feature type="transmembrane region" description="Helical" evidence="8">
    <location>
        <begin position="16"/>
        <end position="37"/>
    </location>
</feature>
<dbReference type="SUPFAM" id="SSF81452">
    <property type="entry name" value="Cytochrome c oxidase subunit III-like"/>
    <property type="match status" value="1"/>
</dbReference>
<dbReference type="RefSeq" id="WP_209366046.1">
    <property type="nucleotide sequence ID" value="NZ_CP046956.1"/>
</dbReference>
<comment type="subcellular location">
    <subcellularLocation>
        <location evidence="1 7">Cell membrane</location>
        <topology evidence="1 7">Multi-pass membrane protein</topology>
    </subcellularLocation>
</comment>
<feature type="transmembrane region" description="Helical" evidence="8">
    <location>
        <begin position="49"/>
        <end position="71"/>
    </location>
</feature>
<feature type="transmembrane region" description="Helical" evidence="8">
    <location>
        <begin position="83"/>
        <end position="101"/>
    </location>
</feature>
<name>A0ABX7VYZ0_9BACI</name>
<dbReference type="PROSITE" id="PS50253">
    <property type="entry name" value="COX3"/>
    <property type="match status" value="1"/>
</dbReference>
<dbReference type="Pfam" id="PF00510">
    <property type="entry name" value="COX3"/>
    <property type="match status" value="1"/>
</dbReference>
<dbReference type="Gene3D" id="1.20.120.80">
    <property type="entry name" value="Cytochrome c oxidase, subunit III, four-helix bundle"/>
    <property type="match status" value="1"/>
</dbReference>
<dbReference type="EMBL" id="CP046956">
    <property type="protein sequence ID" value="QTN00921.1"/>
    <property type="molecule type" value="Genomic_DNA"/>
</dbReference>
<sequence length="190" mass="21873">MSKQAQALFLDKKMGFFIYLFVEGVMFAVLFATYIVYTPSHSGPKPEDVYSVPTVFLASLCLFSSSATLFLAEKGWSSRSMPFIRGGMAGTFFLGASFLLLEINEYYNYATEGYTFTANNFLSSFYILTGLHAAHVLFGLLWMMVLFLQSFRPLPSALYREKQKIFHYYWHFVDVVWLFILCVVYIPYIV</sequence>
<dbReference type="InterPro" id="IPR000298">
    <property type="entry name" value="Cyt_c_oxidase-like_su3"/>
</dbReference>
<dbReference type="InterPro" id="IPR035973">
    <property type="entry name" value="Cyt_c_oxidase_su3-like_sf"/>
</dbReference>
<evidence type="ECO:0000256" key="3">
    <source>
        <dbReference type="ARBA" id="ARBA00022475"/>
    </source>
</evidence>
<organism evidence="10 11">
    <name type="scientific">Sediminibacillus dalangtanensis</name>
    <dbReference type="NCBI Taxonomy" id="2729421"/>
    <lineage>
        <taxon>Bacteria</taxon>
        <taxon>Bacillati</taxon>
        <taxon>Bacillota</taxon>
        <taxon>Bacilli</taxon>
        <taxon>Bacillales</taxon>
        <taxon>Bacillaceae</taxon>
        <taxon>Sediminibacillus</taxon>
    </lineage>
</organism>
<evidence type="ECO:0000313" key="11">
    <source>
        <dbReference type="Proteomes" id="UP000665043"/>
    </source>
</evidence>
<keyword evidence="5 8" id="KW-1133">Transmembrane helix</keyword>
<protein>
    <submittedName>
        <fullName evidence="10">Cytochrome aa3 quinol oxidase subunit III</fullName>
    </submittedName>
</protein>
<dbReference type="Proteomes" id="UP000665043">
    <property type="component" value="Chromosome"/>
</dbReference>
<evidence type="ECO:0000256" key="7">
    <source>
        <dbReference type="RuleBase" id="RU003376"/>
    </source>
</evidence>
<proteinExistence type="inferred from homology"/>
<dbReference type="InterPro" id="IPR024791">
    <property type="entry name" value="Cyt_c/ubiquinol_Oxase_su3"/>
</dbReference>
<feature type="transmembrane region" description="Helical" evidence="8">
    <location>
        <begin position="168"/>
        <end position="188"/>
    </location>
</feature>
<evidence type="ECO:0000256" key="6">
    <source>
        <dbReference type="ARBA" id="ARBA00023136"/>
    </source>
</evidence>
<reference evidence="10 11" key="1">
    <citation type="submission" date="2019-12" db="EMBL/GenBank/DDBJ databases">
        <title>The whole genome sequencing of a strain isolated from a Mars analog, Dalangtan Playa.</title>
        <authorList>
            <person name="Huang T."/>
        </authorList>
    </citation>
    <scope>NUCLEOTIDE SEQUENCE [LARGE SCALE GENOMIC DNA]</scope>
    <source>
        <strain evidence="10 11">DP4-553-S</strain>
    </source>
</reference>
<accession>A0ABX7VYZ0</accession>
<dbReference type="InterPro" id="IPR013833">
    <property type="entry name" value="Cyt_c_oxidase_su3_a-hlx"/>
</dbReference>